<feature type="chain" id="PRO_5004518902" evidence="6">
    <location>
        <begin position="18"/>
        <end position="570"/>
    </location>
</feature>
<feature type="signal peptide" evidence="6">
    <location>
        <begin position="1"/>
        <end position="17"/>
    </location>
</feature>
<dbReference type="eggNOG" id="KOG1282">
    <property type="taxonomic scope" value="Eukaryota"/>
</dbReference>
<sequence length="570" mass="62663">MSSSILSLLSVLSVAAAQFVSPPTDLINKTGFAGINVRYKEVPTGICELDPNLKSYSGYADVEDDQHIFFWFFEARNMDPSEAPLTVWINGGPGSSSMIGLFEENGPCRVDENGVVYNNPYSWSNVSNMLYIDHPAQVGFSYSTPVNGYEDSSTGLIISLPDLTCPDYAGDTCATYSYPNLTSTANSTVSAAPSFWKTIQGFMGAFPQYSRHGFHFSSESYGGHYGPVFNEYIEEQNAKNITGAHQIKLETVLIGNGWYDPLLQYQAYYNFTVSPGNTYDYDPFNASVKAQFYNNLYGKGNCVDQIKDCAARGLDAVCAAADNFCANLVENIYDIYLGRDEYDMRELTPDPFPYSYYTSYLNTPELQAAIGAYQNFSTSSNAVYTAFTATGDDNREAGTIEALQKLIKQGINVVLFAGDADYNCNWLGNEAVATEVNAPGYCNAGYTDIVTSDCIVHGQVKQSGYFSFARIYESGHEVPFYQPLAALELFERAINGMDIATGKEKLSTGYITKGTPTSEYREGNATMVFEVLAGNSTYNTTTNRPDVVEATMRRELKRGVLGGKKFKFGA</sequence>
<evidence type="ECO:0000256" key="1">
    <source>
        <dbReference type="ARBA" id="ARBA00009431"/>
    </source>
</evidence>
<evidence type="ECO:0000256" key="4">
    <source>
        <dbReference type="ARBA" id="ARBA00022801"/>
    </source>
</evidence>
<keyword evidence="8" id="KW-1185">Reference proteome</keyword>
<dbReference type="InterPro" id="IPR029058">
    <property type="entry name" value="AB_hydrolase_fold"/>
</dbReference>
<evidence type="ECO:0000256" key="6">
    <source>
        <dbReference type="SAM" id="SignalP"/>
    </source>
</evidence>
<keyword evidence="3" id="KW-0645">Protease</keyword>
<proteinExistence type="inferred from homology"/>
<dbReference type="GO" id="GO:0004185">
    <property type="term" value="F:serine-type carboxypeptidase activity"/>
    <property type="evidence" value="ECO:0007669"/>
    <property type="project" value="InterPro"/>
</dbReference>
<protein>
    <submittedName>
        <fullName evidence="7">Alpha/beta-Hydrolase</fullName>
    </submittedName>
</protein>
<evidence type="ECO:0000256" key="3">
    <source>
        <dbReference type="ARBA" id="ARBA00022670"/>
    </source>
</evidence>
<evidence type="ECO:0000256" key="2">
    <source>
        <dbReference type="ARBA" id="ARBA00022645"/>
    </source>
</evidence>
<dbReference type="Proteomes" id="UP000016922">
    <property type="component" value="Unassembled WGS sequence"/>
</dbReference>
<dbReference type="PANTHER" id="PTHR11802:SF64">
    <property type="entry name" value="CARBOXYPEPTIDASE"/>
    <property type="match status" value="1"/>
</dbReference>
<evidence type="ECO:0000256" key="5">
    <source>
        <dbReference type="ARBA" id="ARBA00023180"/>
    </source>
</evidence>
<gene>
    <name evidence="7" type="ORF">GLAREA_04423</name>
</gene>
<dbReference type="HOGENOM" id="CLU_008523_10_3_1"/>
<dbReference type="GeneID" id="19463478"/>
<evidence type="ECO:0000313" key="7">
    <source>
        <dbReference type="EMBL" id="EPE27632.1"/>
    </source>
</evidence>
<name>S3CM84_GLAL2</name>
<dbReference type="RefSeq" id="XP_008084991.1">
    <property type="nucleotide sequence ID" value="XM_008086800.1"/>
</dbReference>
<accession>S3CM84</accession>
<dbReference type="SUPFAM" id="SSF53474">
    <property type="entry name" value="alpha/beta-Hydrolases"/>
    <property type="match status" value="1"/>
</dbReference>
<reference evidence="7 8" key="1">
    <citation type="journal article" date="2013" name="BMC Genomics">
        <title>Genomics-driven discovery of the pneumocandin biosynthetic gene cluster in the fungus Glarea lozoyensis.</title>
        <authorList>
            <person name="Chen L."/>
            <person name="Yue Q."/>
            <person name="Zhang X."/>
            <person name="Xiang M."/>
            <person name="Wang C."/>
            <person name="Li S."/>
            <person name="Che Y."/>
            <person name="Ortiz-Lopez F.J."/>
            <person name="Bills G.F."/>
            <person name="Liu X."/>
            <person name="An Z."/>
        </authorList>
    </citation>
    <scope>NUCLEOTIDE SEQUENCE [LARGE SCALE GENOMIC DNA]</scope>
    <source>
        <strain evidence="8">ATCC 20868 / MF5171</strain>
    </source>
</reference>
<dbReference type="PRINTS" id="PR00724">
    <property type="entry name" value="CRBOXYPTASEC"/>
</dbReference>
<dbReference type="AlphaFoldDB" id="S3CM84"/>
<comment type="similarity">
    <text evidence="1">Belongs to the peptidase S10 family.</text>
</comment>
<dbReference type="Gene3D" id="1.10.287.410">
    <property type="match status" value="1"/>
</dbReference>
<dbReference type="KEGG" id="glz:GLAREA_04423"/>
<dbReference type="Pfam" id="PF00450">
    <property type="entry name" value="Peptidase_S10"/>
    <property type="match status" value="1"/>
</dbReference>
<dbReference type="InterPro" id="IPR001563">
    <property type="entry name" value="Peptidase_S10"/>
</dbReference>
<dbReference type="PANTHER" id="PTHR11802">
    <property type="entry name" value="SERINE PROTEASE FAMILY S10 SERINE CARBOXYPEPTIDASE"/>
    <property type="match status" value="1"/>
</dbReference>
<dbReference type="EMBL" id="KE145369">
    <property type="protein sequence ID" value="EPE27632.1"/>
    <property type="molecule type" value="Genomic_DNA"/>
</dbReference>
<dbReference type="GO" id="GO:0006508">
    <property type="term" value="P:proteolysis"/>
    <property type="evidence" value="ECO:0007669"/>
    <property type="project" value="UniProtKB-KW"/>
</dbReference>
<keyword evidence="2" id="KW-0121">Carboxypeptidase</keyword>
<keyword evidence="5" id="KW-0325">Glycoprotein</keyword>
<keyword evidence="4 7" id="KW-0378">Hydrolase</keyword>
<dbReference type="Gene3D" id="3.40.50.1820">
    <property type="entry name" value="alpha/beta hydrolase"/>
    <property type="match status" value="2"/>
</dbReference>
<dbReference type="OrthoDB" id="443318at2759"/>
<organism evidence="7 8">
    <name type="scientific">Glarea lozoyensis (strain ATCC 20868 / MF5171)</name>
    <dbReference type="NCBI Taxonomy" id="1116229"/>
    <lineage>
        <taxon>Eukaryota</taxon>
        <taxon>Fungi</taxon>
        <taxon>Dikarya</taxon>
        <taxon>Ascomycota</taxon>
        <taxon>Pezizomycotina</taxon>
        <taxon>Leotiomycetes</taxon>
        <taxon>Helotiales</taxon>
        <taxon>Helotiaceae</taxon>
        <taxon>Glarea</taxon>
    </lineage>
</organism>
<keyword evidence="6" id="KW-0732">Signal</keyword>
<dbReference type="OMA" id="HYGPIFN"/>
<dbReference type="MEROPS" id="S10.008"/>
<dbReference type="GO" id="GO:0000324">
    <property type="term" value="C:fungal-type vacuole"/>
    <property type="evidence" value="ECO:0007669"/>
    <property type="project" value="TreeGrafter"/>
</dbReference>
<evidence type="ECO:0000313" key="8">
    <source>
        <dbReference type="Proteomes" id="UP000016922"/>
    </source>
</evidence>